<proteinExistence type="predicted"/>
<dbReference type="PANTHER" id="PTHR47328:SF1">
    <property type="entry name" value="RUTC FAMILY PROTEIN YOAB"/>
    <property type="match status" value="1"/>
</dbReference>
<evidence type="ECO:0000313" key="1">
    <source>
        <dbReference type="EMBL" id="QTH71621.1"/>
    </source>
</evidence>
<dbReference type="AlphaFoldDB" id="A0A975HL16"/>
<dbReference type="InterPro" id="IPR035709">
    <property type="entry name" value="YoaB-like"/>
</dbReference>
<dbReference type="PANTHER" id="PTHR47328">
    <property type="match status" value="1"/>
</dbReference>
<dbReference type="Gene3D" id="3.30.1330.40">
    <property type="entry name" value="RutC-like"/>
    <property type="match status" value="1"/>
</dbReference>
<dbReference type="SUPFAM" id="SSF55298">
    <property type="entry name" value="YjgF-like"/>
    <property type="match status" value="1"/>
</dbReference>
<gene>
    <name evidence="1" type="ORF">J5O05_01190</name>
</gene>
<evidence type="ECO:0000313" key="2">
    <source>
        <dbReference type="Proteomes" id="UP000664904"/>
    </source>
</evidence>
<dbReference type="Pfam" id="PF01042">
    <property type="entry name" value="Ribonuc_L-PSP"/>
    <property type="match status" value="1"/>
</dbReference>
<accession>A0A975HL16</accession>
<dbReference type="KEGG" id="pxi:J5O05_01190"/>
<reference evidence="1" key="1">
    <citation type="submission" date="2021-03" db="EMBL/GenBank/DDBJ databases">
        <title>Complete Genome of Pseudoalteromonas xiamenensis STKMTI.2, a new potential marine bacterium producing anti-Vibrio compounds.</title>
        <authorList>
            <person name="Handayani D.P."/>
            <person name="Isnansetyo A."/>
            <person name="Istiqomah I."/>
            <person name="Jumina J."/>
        </authorList>
    </citation>
    <scope>NUCLEOTIDE SEQUENCE</scope>
    <source>
        <strain evidence="1">STKMTI.2</strain>
    </source>
</reference>
<dbReference type="Proteomes" id="UP000664904">
    <property type="component" value="Chromosome"/>
</dbReference>
<name>A0A975HL16_9GAMM</name>
<keyword evidence="2" id="KW-1185">Reference proteome</keyword>
<dbReference type="RefSeq" id="WP_208843247.1">
    <property type="nucleotide sequence ID" value="NZ_CP072133.1"/>
</dbReference>
<organism evidence="1 2">
    <name type="scientific">Pseudoalteromonas xiamenensis</name>
    <dbReference type="NCBI Taxonomy" id="882626"/>
    <lineage>
        <taxon>Bacteria</taxon>
        <taxon>Pseudomonadati</taxon>
        <taxon>Pseudomonadota</taxon>
        <taxon>Gammaproteobacteria</taxon>
        <taxon>Alteromonadales</taxon>
        <taxon>Pseudoalteromonadaceae</taxon>
        <taxon>Pseudoalteromonas</taxon>
    </lineage>
</organism>
<sequence length="116" mass="12939">MNIIRLNPTKRWSDATVFNGMGHFVEVANDEMADAKSQALQIFAQAEQTMAEIKSDKSKILSATIYLTDFAYLAQFNEAWDSWLPEGCAPSRACIKAELADPNYKVEIAFVVACEI</sequence>
<dbReference type="CDD" id="cd06150">
    <property type="entry name" value="YjgF_YER057c_UK114_like_2"/>
    <property type="match status" value="1"/>
</dbReference>
<dbReference type="EMBL" id="CP072133">
    <property type="protein sequence ID" value="QTH71621.1"/>
    <property type="molecule type" value="Genomic_DNA"/>
</dbReference>
<protein>
    <submittedName>
        <fullName evidence="1">RidA family protein</fullName>
    </submittedName>
</protein>
<dbReference type="InterPro" id="IPR006175">
    <property type="entry name" value="YjgF/YER057c/UK114"/>
</dbReference>
<dbReference type="InterPro" id="IPR035959">
    <property type="entry name" value="RutC-like_sf"/>
</dbReference>